<keyword evidence="3" id="KW-1185">Reference proteome</keyword>
<evidence type="ECO:0000313" key="2">
    <source>
        <dbReference type="EMBL" id="MFD2673323.1"/>
    </source>
</evidence>
<sequence length="375" mass="41945">MLGHLVPVLGLGRELAQKGHHVSVAAPLPFQKLIEQLGLHFIPVTRGKYPHHFLQETLDEMDEVLAAHRVDLMICDSALSAPAYYAEKHGIPWVSYQTALYWPDSSLPGDARTNARLREQYRQKLNQLRQHYGLPLLHDDLRSRGDLAGYSPDLHLVMVLPALIPRSIPLPESFQVVGPCGLAEEVETKAASLPTQPQHAHLFVCTTSADKPGYREKTDHYLTAVVNAFPDPVMQITILDNPPDGLKHAVADKTPSHIRYAGTALRHHQVLPTADVMVTHGGCGTIQKGVLYQIPMLVISLGLDHTLLADHCEQLGLIRQIKPHELNPETIRQRIKELHQDADIRHRLKQVSSDHGIQQANQYAAEQIENKWMRG</sequence>
<comment type="caution">
    <text evidence="2">The sequence shown here is derived from an EMBL/GenBank/DDBJ whole genome shotgun (WGS) entry which is preliminary data.</text>
</comment>
<dbReference type="RefSeq" id="WP_379930890.1">
    <property type="nucleotide sequence ID" value="NZ_JBHUMM010000043.1"/>
</dbReference>
<feature type="domain" description="Erythromycin biosynthesis protein CIII-like C-terminal" evidence="1">
    <location>
        <begin position="253"/>
        <end position="355"/>
    </location>
</feature>
<dbReference type="PANTHER" id="PTHR48050">
    <property type="entry name" value="STEROL 3-BETA-GLUCOSYLTRANSFERASE"/>
    <property type="match status" value="1"/>
</dbReference>
<evidence type="ECO:0000259" key="1">
    <source>
        <dbReference type="Pfam" id="PF06722"/>
    </source>
</evidence>
<reference evidence="3" key="1">
    <citation type="journal article" date="2019" name="Int. J. Syst. Evol. Microbiol.">
        <title>The Global Catalogue of Microorganisms (GCM) 10K type strain sequencing project: providing services to taxonomists for standard genome sequencing and annotation.</title>
        <authorList>
            <consortium name="The Broad Institute Genomics Platform"/>
            <consortium name="The Broad Institute Genome Sequencing Center for Infectious Disease"/>
            <person name="Wu L."/>
            <person name="Ma J."/>
        </authorList>
    </citation>
    <scope>NUCLEOTIDE SEQUENCE [LARGE SCALE GENOMIC DNA]</scope>
    <source>
        <strain evidence="3">KCTC 33676</strain>
    </source>
</reference>
<dbReference type="Gene3D" id="3.40.50.2000">
    <property type="entry name" value="Glycogen Phosphorylase B"/>
    <property type="match status" value="2"/>
</dbReference>
<dbReference type="InterPro" id="IPR050426">
    <property type="entry name" value="Glycosyltransferase_28"/>
</dbReference>
<dbReference type="EMBL" id="JBHUMM010000043">
    <property type="protein sequence ID" value="MFD2673323.1"/>
    <property type="molecule type" value="Genomic_DNA"/>
</dbReference>
<dbReference type="CDD" id="cd03784">
    <property type="entry name" value="GT1_Gtf-like"/>
    <property type="match status" value="1"/>
</dbReference>
<dbReference type="InterPro" id="IPR010610">
    <property type="entry name" value="EryCIII-like_C"/>
</dbReference>
<dbReference type="SUPFAM" id="SSF53756">
    <property type="entry name" value="UDP-Glycosyltransferase/glycogen phosphorylase"/>
    <property type="match status" value="1"/>
</dbReference>
<organism evidence="2 3">
    <name type="scientific">Marinicrinis sediminis</name>
    <dbReference type="NCBI Taxonomy" id="1652465"/>
    <lineage>
        <taxon>Bacteria</taxon>
        <taxon>Bacillati</taxon>
        <taxon>Bacillota</taxon>
        <taxon>Bacilli</taxon>
        <taxon>Bacillales</taxon>
        <taxon>Paenibacillaceae</taxon>
    </lineage>
</organism>
<dbReference type="Pfam" id="PF06722">
    <property type="entry name" value="EryCIII-like_C"/>
    <property type="match status" value="1"/>
</dbReference>
<evidence type="ECO:0000313" key="3">
    <source>
        <dbReference type="Proteomes" id="UP001597497"/>
    </source>
</evidence>
<dbReference type="PANTHER" id="PTHR48050:SF13">
    <property type="entry name" value="STEROL 3-BETA-GLUCOSYLTRANSFERASE UGT80A2"/>
    <property type="match status" value="1"/>
</dbReference>
<gene>
    <name evidence="2" type="ORF">ACFSUC_17245</name>
</gene>
<accession>A0ABW5RE17</accession>
<name>A0ABW5RE17_9BACL</name>
<dbReference type="InterPro" id="IPR002213">
    <property type="entry name" value="UDP_glucos_trans"/>
</dbReference>
<dbReference type="Proteomes" id="UP001597497">
    <property type="component" value="Unassembled WGS sequence"/>
</dbReference>
<protein>
    <submittedName>
        <fullName evidence="2">Glycosyltransferase</fullName>
    </submittedName>
</protein>
<proteinExistence type="predicted"/>